<feature type="domain" description="Peptidase A1" evidence="2">
    <location>
        <begin position="66"/>
        <end position="376"/>
    </location>
</feature>
<dbReference type="GO" id="GO:0000324">
    <property type="term" value="C:fungal-type vacuole"/>
    <property type="evidence" value="ECO:0007669"/>
    <property type="project" value="TreeGrafter"/>
</dbReference>
<dbReference type="Proteomes" id="UP000481861">
    <property type="component" value="Unassembled WGS sequence"/>
</dbReference>
<dbReference type="InterPro" id="IPR033121">
    <property type="entry name" value="PEPTIDASE_A1"/>
</dbReference>
<keyword evidence="4" id="KW-1185">Reference proteome</keyword>
<dbReference type="InterPro" id="IPR021109">
    <property type="entry name" value="Peptidase_aspartic_dom_sf"/>
</dbReference>
<dbReference type="AlphaFoldDB" id="A0A7C8M1X1"/>
<dbReference type="SUPFAM" id="SSF50630">
    <property type="entry name" value="Acid proteases"/>
    <property type="match status" value="1"/>
</dbReference>
<dbReference type="PANTHER" id="PTHR47966">
    <property type="entry name" value="BETA-SITE APP-CLEAVING ENZYME, ISOFORM A-RELATED"/>
    <property type="match status" value="1"/>
</dbReference>
<name>A0A7C8M1X1_9PLEO</name>
<dbReference type="PANTHER" id="PTHR47966:SF47">
    <property type="entry name" value="ENDOPEPTIDASE, PUTATIVE (AFU_ORTHOLOGUE AFUA_3G01220)-RELATED"/>
    <property type="match status" value="1"/>
</dbReference>
<dbReference type="EMBL" id="JAADJZ010000028">
    <property type="protein sequence ID" value="KAF2866236.1"/>
    <property type="molecule type" value="Genomic_DNA"/>
</dbReference>
<evidence type="ECO:0000313" key="3">
    <source>
        <dbReference type="EMBL" id="KAF2866236.1"/>
    </source>
</evidence>
<evidence type="ECO:0000256" key="1">
    <source>
        <dbReference type="ARBA" id="ARBA00007447"/>
    </source>
</evidence>
<proteinExistence type="inferred from homology"/>
<gene>
    <name evidence="3" type="ORF">BDV95DRAFT_611702</name>
</gene>
<comment type="similarity">
    <text evidence="1">Belongs to the peptidase A1 family.</text>
</comment>
<protein>
    <submittedName>
        <fullName evidence="3">Aspartic peptidase domain-containing protein</fullName>
    </submittedName>
</protein>
<dbReference type="InterPro" id="IPR001461">
    <property type="entry name" value="Aspartic_peptidase_A1"/>
</dbReference>
<dbReference type="CDD" id="cd05471">
    <property type="entry name" value="pepsin_like"/>
    <property type="match status" value="1"/>
</dbReference>
<dbReference type="PROSITE" id="PS51767">
    <property type="entry name" value="PEPTIDASE_A1"/>
    <property type="match status" value="1"/>
</dbReference>
<comment type="caution">
    <text evidence="3">The sequence shown here is derived from an EMBL/GenBank/DDBJ whole genome shotgun (WGS) entry which is preliminary data.</text>
</comment>
<dbReference type="OrthoDB" id="15189at2759"/>
<dbReference type="GO" id="GO:0006508">
    <property type="term" value="P:proteolysis"/>
    <property type="evidence" value="ECO:0007669"/>
    <property type="project" value="InterPro"/>
</dbReference>
<sequence>MILLRVNVYFLYFVGFLVLFGNTAPSFGNGSPLVLDLVRIRGANDGSHHGKRGDIFVIQQLKRADDRLGINLKLREKTYLLHVDTGSDRTWIAQSDFVCFDLNRQRQSQESCKLGPNLFSGRYQPIEDFHMTYGGGEGVVGKLAIENVEIGGLKAKNVEIGIGEDVAWKGDGLTVGLFGISWEPDRSSIWLDICEQYYLPLQFTIAVNRKADGENNGGSLIIGGTLDGEPVNDSWETVELADKKSGSWFIDGFDLQTVKIRAKTLIDSGNTEIYLTEKPFEEFLALWEPAPKFNEEKKVWGVDCNAEGRPETLDFKIGQRKFKIPLKDNIILQWRDFCYFAVKQTTRPSDHPILGLPFMSYVTINHDWEELTMSFKQRVYP</sequence>
<dbReference type="GO" id="GO:0004190">
    <property type="term" value="F:aspartic-type endopeptidase activity"/>
    <property type="evidence" value="ECO:0007669"/>
    <property type="project" value="InterPro"/>
</dbReference>
<organism evidence="3 4">
    <name type="scientific">Massariosphaeria phaeospora</name>
    <dbReference type="NCBI Taxonomy" id="100035"/>
    <lineage>
        <taxon>Eukaryota</taxon>
        <taxon>Fungi</taxon>
        <taxon>Dikarya</taxon>
        <taxon>Ascomycota</taxon>
        <taxon>Pezizomycotina</taxon>
        <taxon>Dothideomycetes</taxon>
        <taxon>Pleosporomycetidae</taxon>
        <taxon>Pleosporales</taxon>
        <taxon>Pleosporales incertae sedis</taxon>
        <taxon>Massariosphaeria</taxon>
    </lineage>
</organism>
<dbReference type="Gene3D" id="2.40.70.10">
    <property type="entry name" value="Acid Proteases"/>
    <property type="match status" value="2"/>
</dbReference>
<accession>A0A7C8M1X1</accession>
<dbReference type="InterPro" id="IPR034164">
    <property type="entry name" value="Pepsin-like_dom"/>
</dbReference>
<dbReference type="Pfam" id="PF00026">
    <property type="entry name" value="Asp"/>
    <property type="match status" value="1"/>
</dbReference>
<evidence type="ECO:0000259" key="2">
    <source>
        <dbReference type="PROSITE" id="PS51767"/>
    </source>
</evidence>
<evidence type="ECO:0000313" key="4">
    <source>
        <dbReference type="Proteomes" id="UP000481861"/>
    </source>
</evidence>
<reference evidence="3 4" key="1">
    <citation type="submission" date="2020-01" db="EMBL/GenBank/DDBJ databases">
        <authorList>
            <consortium name="DOE Joint Genome Institute"/>
            <person name="Haridas S."/>
            <person name="Albert R."/>
            <person name="Binder M."/>
            <person name="Bloem J."/>
            <person name="Labutti K."/>
            <person name="Salamov A."/>
            <person name="Andreopoulos B."/>
            <person name="Baker S.E."/>
            <person name="Barry K."/>
            <person name="Bills G."/>
            <person name="Bluhm B.H."/>
            <person name="Cannon C."/>
            <person name="Castanera R."/>
            <person name="Culley D.E."/>
            <person name="Daum C."/>
            <person name="Ezra D."/>
            <person name="Gonzalez J.B."/>
            <person name="Henrissat B."/>
            <person name="Kuo A."/>
            <person name="Liang C."/>
            <person name="Lipzen A."/>
            <person name="Lutzoni F."/>
            <person name="Magnuson J."/>
            <person name="Mondo S."/>
            <person name="Nolan M."/>
            <person name="Ohm R."/>
            <person name="Pangilinan J."/>
            <person name="Park H.-J.H."/>
            <person name="Ramirez L."/>
            <person name="Alfaro M."/>
            <person name="Sun H."/>
            <person name="Tritt A."/>
            <person name="Yoshinaga Y."/>
            <person name="Zwiers L.-H.L."/>
            <person name="Turgeon B.G."/>
            <person name="Goodwin S.B."/>
            <person name="Spatafora J.W."/>
            <person name="Crous P.W."/>
            <person name="Grigoriev I.V."/>
        </authorList>
    </citation>
    <scope>NUCLEOTIDE SEQUENCE [LARGE SCALE GENOMIC DNA]</scope>
    <source>
        <strain evidence="3 4">CBS 611.86</strain>
    </source>
</reference>